<dbReference type="PRINTS" id="PR02045">
    <property type="entry name" value="F138DOMAIN"/>
</dbReference>
<reference evidence="2" key="2">
    <citation type="submission" date="2025-09" db="UniProtKB">
        <authorList>
            <consortium name="Ensembl"/>
        </authorList>
    </citation>
    <scope>IDENTIFICATION</scope>
</reference>
<feature type="transmembrane region" description="Helical" evidence="1">
    <location>
        <begin position="12"/>
        <end position="34"/>
    </location>
</feature>
<reference evidence="2" key="1">
    <citation type="submission" date="2025-08" db="UniProtKB">
        <authorList>
            <consortium name="Ensembl"/>
        </authorList>
    </citation>
    <scope>IDENTIFICATION</scope>
</reference>
<protein>
    <submittedName>
        <fullName evidence="2">Uncharacterized protein</fullName>
    </submittedName>
</protein>
<dbReference type="OMA" id="YREPTVC"/>
<accession>A0A2K5YW33</accession>
<proteinExistence type="predicted"/>
<name>A0A2K5YW33_MANLE</name>
<evidence type="ECO:0000313" key="3">
    <source>
        <dbReference type="Proteomes" id="UP000233140"/>
    </source>
</evidence>
<dbReference type="GeneTree" id="ENSGT00910000146676"/>
<keyword evidence="1" id="KW-0812">Transmembrane</keyword>
<dbReference type="Ensembl" id="ENSMLET00000043280.1">
    <property type="protein sequence ID" value="ENSMLEP00000019788.1"/>
    <property type="gene ID" value="ENSMLEG00000034106.1"/>
</dbReference>
<organism evidence="2 3">
    <name type="scientific">Mandrillus leucophaeus</name>
    <name type="common">Drill</name>
    <name type="synonym">Papio leucophaeus</name>
    <dbReference type="NCBI Taxonomy" id="9568"/>
    <lineage>
        <taxon>Eukaryota</taxon>
        <taxon>Metazoa</taxon>
        <taxon>Chordata</taxon>
        <taxon>Craniata</taxon>
        <taxon>Vertebrata</taxon>
        <taxon>Euteleostomi</taxon>
        <taxon>Mammalia</taxon>
        <taxon>Eutheria</taxon>
        <taxon>Euarchontoglires</taxon>
        <taxon>Primates</taxon>
        <taxon>Haplorrhini</taxon>
        <taxon>Catarrhini</taxon>
        <taxon>Cercopithecidae</taxon>
        <taxon>Cercopithecinae</taxon>
        <taxon>Mandrillus</taxon>
    </lineage>
</organism>
<evidence type="ECO:0000313" key="2">
    <source>
        <dbReference type="Ensembl" id="ENSMLEP00000019788.1"/>
    </source>
</evidence>
<evidence type="ECO:0000256" key="1">
    <source>
        <dbReference type="SAM" id="Phobius"/>
    </source>
</evidence>
<dbReference type="AlphaFoldDB" id="A0A2K5YW33"/>
<sequence>VVSILTCEYIMSIYLFIYLFEALLLGVYTLNIFLAGHELLTSGDPPTSAFQSAGIIGMNHHARLLNLFLNQYTNTWSSAEVGHRLKLLKHLLKIQSIYREPTVCQTLEIDLSEYSPSLPSRSTDPTGEKVISQ</sequence>
<dbReference type="Proteomes" id="UP000233140">
    <property type="component" value="Unassembled WGS sequence"/>
</dbReference>
<keyword evidence="3" id="KW-1185">Reference proteome</keyword>
<keyword evidence="1" id="KW-1133">Transmembrane helix</keyword>
<keyword evidence="1" id="KW-0472">Membrane</keyword>